<dbReference type="Proteomes" id="UP000289738">
    <property type="component" value="Chromosome A07"/>
</dbReference>
<gene>
    <name evidence="3" type="ORF">Ahy_A07g031402</name>
</gene>
<feature type="region of interest" description="Disordered" evidence="1">
    <location>
        <begin position="83"/>
        <end position="103"/>
    </location>
</feature>
<dbReference type="AlphaFoldDB" id="A0A445C3R3"/>
<keyword evidence="4" id="KW-1185">Reference proteome</keyword>
<proteinExistence type="predicted"/>
<evidence type="ECO:0000313" key="4">
    <source>
        <dbReference type="Proteomes" id="UP000289738"/>
    </source>
</evidence>
<sequence>MAPLSLLIAILFVALILTPQGFADYYKPLYKHDEPPKYKHPIKKSPVYKPPVYKPSVYKLPVYKPPVHKLPVYNPPVHKPLVYNKPPYHHDKPPHGKYPPQHD</sequence>
<reference evidence="3 4" key="1">
    <citation type="submission" date="2019-01" db="EMBL/GenBank/DDBJ databases">
        <title>Sequencing of cultivated peanut Arachis hypogaea provides insights into genome evolution and oil improvement.</title>
        <authorList>
            <person name="Chen X."/>
        </authorList>
    </citation>
    <scope>NUCLEOTIDE SEQUENCE [LARGE SCALE GENOMIC DNA]</scope>
    <source>
        <strain evidence="4">cv. Fuhuasheng</strain>
        <tissue evidence="3">Leaves</tissue>
    </source>
</reference>
<feature type="compositionally biased region" description="Basic and acidic residues" evidence="1">
    <location>
        <begin position="88"/>
        <end position="103"/>
    </location>
</feature>
<protein>
    <submittedName>
        <fullName evidence="3">Uncharacterized protein</fullName>
    </submittedName>
</protein>
<evidence type="ECO:0000256" key="1">
    <source>
        <dbReference type="SAM" id="MobiDB-lite"/>
    </source>
</evidence>
<feature type="chain" id="PRO_5019379339" evidence="2">
    <location>
        <begin position="24"/>
        <end position="103"/>
    </location>
</feature>
<name>A0A445C3R3_ARAHY</name>
<dbReference type="EMBL" id="SDMP01000007">
    <property type="protein sequence ID" value="RYR45568.1"/>
    <property type="molecule type" value="Genomic_DNA"/>
</dbReference>
<comment type="caution">
    <text evidence="3">The sequence shown here is derived from an EMBL/GenBank/DDBJ whole genome shotgun (WGS) entry which is preliminary data.</text>
</comment>
<keyword evidence="2" id="KW-0732">Signal</keyword>
<evidence type="ECO:0000256" key="2">
    <source>
        <dbReference type="SAM" id="SignalP"/>
    </source>
</evidence>
<dbReference type="SMR" id="A0A445C3R3"/>
<accession>A0A445C3R3</accession>
<dbReference type="Gramene" id="arahy.Tifrunner.gnm2.ann2.Ah07g045600.1">
    <property type="protein sequence ID" value="arahy.Tifrunner.gnm2.ann2.Ah07g045600.1-CDS-1"/>
    <property type="gene ID" value="arahy.Tifrunner.gnm2.ann2.Ah07g045600"/>
</dbReference>
<evidence type="ECO:0000313" key="3">
    <source>
        <dbReference type="EMBL" id="RYR45568.1"/>
    </source>
</evidence>
<organism evidence="3 4">
    <name type="scientific">Arachis hypogaea</name>
    <name type="common">Peanut</name>
    <dbReference type="NCBI Taxonomy" id="3818"/>
    <lineage>
        <taxon>Eukaryota</taxon>
        <taxon>Viridiplantae</taxon>
        <taxon>Streptophyta</taxon>
        <taxon>Embryophyta</taxon>
        <taxon>Tracheophyta</taxon>
        <taxon>Spermatophyta</taxon>
        <taxon>Magnoliopsida</taxon>
        <taxon>eudicotyledons</taxon>
        <taxon>Gunneridae</taxon>
        <taxon>Pentapetalae</taxon>
        <taxon>rosids</taxon>
        <taxon>fabids</taxon>
        <taxon>Fabales</taxon>
        <taxon>Fabaceae</taxon>
        <taxon>Papilionoideae</taxon>
        <taxon>50 kb inversion clade</taxon>
        <taxon>dalbergioids sensu lato</taxon>
        <taxon>Dalbergieae</taxon>
        <taxon>Pterocarpus clade</taxon>
        <taxon>Arachis</taxon>
    </lineage>
</organism>
<feature type="signal peptide" evidence="2">
    <location>
        <begin position="1"/>
        <end position="23"/>
    </location>
</feature>